<comment type="caution">
    <text evidence="2">The sequence shown here is derived from an EMBL/GenBank/DDBJ whole genome shotgun (WGS) entry which is preliminary data.</text>
</comment>
<evidence type="ECO:0000313" key="2">
    <source>
        <dbReference type="EMBL" id="KAA1119319.1"/>
    </source>
</evidence>
<accession>A0A5B0R1T8</accession>
<evidence type="ECO:0000256" key="1">
    <source>
        <dbReference type="SAM" id="MobiDB-lite"/>
    </source>
</evidence>
<keyword evidence="3" id="KW-1185">Reference proteome</keyword>
<name>A0A5B0R1T8_PUCGR</name>
<sequence>MARLSSSITFKTPGAILSRHPFSWFIPTRSCCGVMGMAVFLAVDSPEVVAVESRSGPGRPVTREVTAKPSTTWIVGPSPLSPYYNIPSSSYNSSGRLRSRTNPSIPPTRNSITS</sequence>
<gene>
    <name evidence="2" type="ORF">PGT21_022058</name>
</gene>
<protein>
    <submittedName>
        <fullName evidence="2">Uncharacterized protein</fullName>
    </submittedName>
</protein>
<dbReference type="AlphaFoldDB" id="A0A5B0R1T8"/>
<dbReference type="EMBL" id="VSWC01000001">
    <property type="protein sequence ID" value="KAA1119319.1"/>
    <property type="molecule type" value="Genomic_DNA"/>
</dbReference>
<dbReference type="Proteomes" id="UP000324748">
    <property type="component" value="Unassembled WGS sequence"/>
</dbReference>
<feature type="region of interest" description="Disordered" evidence="1">
    <location>
        <begin position="90"/>
        <end position="114"/>
    </location>
</feature>
<feature type="compositionally biased region" description="Polar residues" evidence="1">
    <location>
        <begin position="101"/>
        <end position="114"/>
    </location>
</feature>
<organism evidence="2 3">
    <name type="scientific">Puccinia graminis f. sp. tritici</name>
    <dbReference type="NCBI Taxonomy" id="56615"/>
    <lineage>
        <taxon>Eukaryota</taxon>
        <taxon>Fungi</taxon>
        <taxon>Dikarya</taxon>
        <taxon>Basidiomycota</taxon>
        <taxon>Pucciniomycotina</taxon>
        <taxon>Pucciniomycetes</taxon>
        <taxon>Pucciniales</taxon>
        <taxon>Pucciniaceae</taxon>
        <taxon>Puccinia</taxon>
    </lineage>
</organism>
<reference evidence="2 3" key="1">
    <citation type="submission" date="2019-05" db="EMBL/GenBank/DDBJ databases">
        <title>Emergence of the Ug99 lineage of the wheat stem rust pathogen through somatic hybridization.</title>
        <authorList>
            <person name="Li F."/>
            <person name="Upadhyaya N.M."/>
            <person name="Sperschneider J."/>
            <person name="Matny O."/>
            <person name="Nguyen-Phuc H."/>
            <person name="Mago R."/>
            <person name="Raley C."/>
            <person name="Miller M.E."/>
            <person name="Silverstein K.A.T."/>
            <person name="Henningsen E."/>
            <person name="Hirsch C.D."/>
            <person name="Visser B."/>
            <person name="Pretorius Z.A."/>
            <person name="Steffenson B.J."/>
            <person name="Schwessinger B."/>
            <person name="Dodds P.N."/>
            <person name="Figueroa M."/>
        </authorList>
    </citation>
    <scope>NUCLEOTIDE SEQUENCE [LARGE SCALE GENOMIC DNA]</scope>
    <source>
        <strain evidence="2">21-0</strain>
    </source>
</reference>
<proteinExistence type="predicted"/>
<evidence type="ECO:0000313" key="3">
    <source>
        <dbReference type="Proteomes" id="UP000324748"/>
    </source>
</evidence>